<keyword evidence="3" id="KW-1185">Reference proteome</keyword>
<dbReference type="InterPro" id="IPR029196">
    <property type="entry name" value="HAPSTR1-like"/>
</dbReference>
<dbReference type="EMBL" id="JBBBZM010000012">
    <property type="protein sequence ID" value="KAL0639370.1"/>
    <property type="molecule type" value="Genomic_DNA"/>
</dbReference>
<name>A0ABR3GU98_9PEZI</name>
<feature type="compositionally biased region" description="Acidic residues" evidence="1">
    <location>
        <begin position="115"/>
        <end position="125"/>
    </location>
</feature>
<feature type="region of interest" description="Disordered" evidence="1">
    <location>
        <begin position="209"/>
        <end position="234"/>
    </location>
</feature>
<feature type="region of interest" description="Disordered" evidence="1">
    <location>
        <begin position="92"/>
        <end position="154"/>
    </location>
</feature>
<dbReference type="Proteomes" id="UP001447188">
    <property type="component" value="Unassembled WGS sequence"/>
</dbReference>
<comment type="caution">
    <text evidence="2">The sequence shown here is derived from an EMBL/GenBank/DDBJ whole genome shotgun (WGS) entry which is preliminary data.</text>
</comment>
<feature type="compositionally biased region" description="Pro residues" evidence="1">
    <location>
        <begin position="133"/>
        <end position="144"/>
    </location>
</feature>
<dbReference type="PANTHER" id="PTHR38645:SF1">
    <property type="entry name" value="YALI0F12243P"/>
    <property type="match status" value="1"/>
</dbReference>
<organism evidence="2 3">
    <name type="scientific">Discina gigas</name>
    <dbReference type="NCBI Taxonomy" id="1032678"/>
    <lineage>
        <taxon>Eukaryota</taxon>
        <taxon>Fungi</taxon>
        <taxon>Dikarya</taxon>
        <taxon>Ascomycota</taxon>
        <taxon>Pezizomycotina</taxon>
        <taxon>Pezizomycetes</taxon>
        <taxon>Pezizales</taxon>
        <taxon>Discinaceae</taxon>
        <taxon>Discina</taxon>
    </lineage>
</organism>
<dbReference type="Pfam" id="PF15251">
    <property type="entry name" value="TAPR1-like"/>
    <property type="match status" value="1"/>
</dbReference>
<feature type="compositionally biased region" description="Low complexity" evidence="1">
    <location>
        <begin position="1"/>
        <end position="17"/>
    </location>
</feature>
<feature type="region of interest" description="Disordered" evidence="1">
    <location>
        <begin position="1"/>
        <end position="26"/>
    </location>
</feature>
<evidence type="ECO:0000313" key="2">
    <source>
        <dbReference type="EMBL" id="KAL0639370.1"/>
    </source>
</evidence>
<evidence type="ECO:0000313" key="3">
    <source>
        <dbReference type="Proteomes" id="UP001447188"/>
    </source>
</evidence>
<sequence>MDLTSLSSTLPRSNSSTDEPEEPSSSMLLAVFKQTALSVTTLYRTAANETERCRREGRIEGYQDCLDDFLAFAEKVEGRSDPRTLEMLRQWALSKRRKTSNGGSGNKSRPRHEDPEESPELDPEELPTTMEEPPLPPQPAPVPQPVVVKSPRQPPPSVFSFRSNLDLSCHIQPSSKFENVDIPDTDLFSPPTSPTLTGHSNIFQTRTVDTPGFRLGTPSAGRVMQQRSGGKRSLGDFFDISGIEKMQLEQKRRRYQ</sequence>
<accession>A0ABR3GU98</accession>
<gene>
    <name evidence="2" type="ORF">Q9L58_001597</name>
</gene>
<proteinExistence type="predicted"/>
<protein>
    <submittedName>
        <fullName evidence="2">Uncharacterized protein</fullName>
    </submittedName>
</protein>
<dbReference type="PANTHER" id="PTHR38645">
    <property type="entry name" value="CHROMOSOME 9, WHOLE GENOME SHOTGUN SEQUENCE"/>
    <property type="match status" value="1"/>
</dbReference>
<reference evidence="2 3" key="1">
    <citation type="submission" date="2024-02" db="EMBL/GenBank/DDBJ databases">
        <title>Discinaceae phylogenomics.</title>
        <authorList>
            <person name="Dirks A.C."/>
            <person name="James T.Y."/>
        </authorList>
    </citation>
    <scope>NUCLEOTIDE SEQUENCE [LARGE SCALE GENOMIC DNA]</scope>
    <source>
        <strain evidence="2 3">ACD0624</strain>
    </source>
</reference>
<evidence type="ECO:0000256" key="1">
    <source>
        <dbReference type="SAM" id="MobiDB-lite"/>
    </source>
</evidence>